<dbReference type="GO" id="GO:0004497">
    <property type="term" value="F:monooxygenase activity"/>
    <property type="evidence" value="ECO:0007669"/>
    <property type="project" value="UniProtKB-KW"/>
</dbReference>
<dbReference type="InterPro" id="IPR012349">
    <property type="entry name" value="Split_barrel_FMN-bd"/>
</dbReference>
<dbReference type="InterPro" id="IPR050268">
    <property type="entry name" value="NADH-dep_flavin_reductase"/>
</dbReference>
<name>A0A1S7QWM3_9HYPH</name>
<dbReference type="CDD" id="cd02883">
    <property type="entry name" value="NUDIX_Hydrolase"/>
    <property type="match status" value="1"/>
</dbReference>
<dbReference type="SMART" id="SM00903">
    <property type="entry name" value="Flavin_Reduct"/>
    <property type="match status" value="1"/>
</dbReference>
<keyword evidence="1" id="KW-0560">Oxidoreductase</keyword>
<dbReference type="GO" id="GO:0042602">
    <property type="term" value="F:riboflavin reductase (NADPH) activity"/>
    <property type="evidence" value="ECO:0007669"/>
    <property type="project" value="TreeGrafter"/>
</dbReference>
<dbReference type="InterPro" id="IPR002563">
    <property type="entry name" value="Flavin_Rdtase-like_dom"/>
</dbReference>
<evidence type="ECO:0000259" key="2">
    <source>
        <dbReference type="SMART" id="SM00903"/>
    </source>
</evidence>
<dbReference type="AlphaFoldDB" id="A0A1S7QWM3"/>
<dbReference type="Gene3D" id="2.30.110.10">
    <property type="entry name" value="Electron Transport, Fmn-binding Protein, Chain A"/>
    <property type="match status" value="1"/>
</dbReference>
<gene>
    <name evidence="3" type="ORF">AGR7C_Lc100303</name>
</gene>
<sequence length="312" mass="32773">MTVATLDPRALRDAFGAFVTGVTIVTTRDEAGKPVGFTANSFTSVSLDPPLLLICLARTSRNFATMTGAKNFAVNILSEGQKDLSNTFARPVEDRFAAAIWSDAPAGSPVFADVAAWFECSMQEVIEAGDHVILLGRIEAFENSGLNGLGYARGGYFTPMLAAKALSAAAEGEIAVGAVLERRGEIYLVGEDVLSLPGCVVAGGDPVAALTARLEELTGLTVRTGFLYSVYENKADGRQHIVYHALADGDDAPRHGRFLLPGALASAKFDSGATADIVNRFALESSIGNFGVYVGNETAGRVHPISMKAANP</sequence>
<dbReference type="Proteomes" id="UP000191987">
    <property type="component" value="Unassembled WGS sequence"/>
</dbReference>
<accession>A0A1S7QWM3</accession>
<dbReference type="GO" id="GO:0006208">
    <property type="term" value="P:pyrimidine nucleobase catabolic process"/>
    <property type="evidence" value="ECO:0007669"/>
    <property type="project" value="TreeGrafter"/>
</dbReference>
<dbReference type="Pfam" id="PF01613">
    <property type="entry name" value="Flavin_Reduct"/>
    <property type="match status" value="1"/>
</dbReference>
<evidence type="ECO:0000256" key="1">
    <source>
        <dbReference type="ARBA" id="ARBA00023002"/>
    </source>
</evidence>
<evidence type="ECO:0000313" key="4">
    <source>
        <dbReference type="Proteomes" id="UP000191987"/>
    </source>
</evidence>
<reference evidence="3 4" key="1">
    <citation type="submission" date="2016-01" db="EMBL/GenBank/DDBJ databases">
        <authorList>
            <person name="Oliw E.H."/>
        </authorList>
    </citation>
    <scope>NUCLEOTIDE SEQUENCE [LARGE SCALE GENOMIC DNA]</scope>
    <source>
        <strain evidence="3 4">Zutra 3-1</strain>
    </source>
</reference>
<protein>
    <submittedName>
        <fullName evidence="3">Putative monooxygenase, Flavoprotein oxidoreductase</fullName>
    </submittedName>
</protein>
<evidence type="ECO:0000313" key="3">
    <source>
        <dbReference type="EMBL" id="CUX43082.1"/>
    </source>
</evidence>
<dbReference type="PANTHER" id="PTHR30466">
    <property type="entry name" value="FLAVIN REDUCTASE"/>
    <property type="match status" value="1"/>
</dbReference>
<organism evidence="3 4">
    <name type="scientific">Agrobacterium deltaense Zutra 3/1</name>
    <dbReference type="NCBI Taxonomy" id="1183427"/>
    <lineage>
        <taxon>Bacteria</taxon>
        <taxon>Pseudomonadati</taxon>
        <taxon>Pseudomonadota</taxon>
        <taxon>Alphaproteobacteria</taxon>
        <taxon>Hyphomicrobiales</taxon>
        <taxon>Rhizobiaceae</taxon>
        <taxon>Rhizobium/Agrobacterium group</taxon>
        <taxon>Agrobacterium</taxon>
    </lineage>
</organism>
<dbReference type="PANTHER" id="PTHR30466:SF1">
    <property type="entry name" value="FMN REDUCTASE (NADH) RUTF"/>
    <property type="match status" value="1"/>
</dbReference>
<proteinExistence type="predicted"/>
<dbReference type="SUPFAM" id="SSF50475">
    <property type="entry name" value="FMN-binding split barrel"/>
    <property type="match status" value="1"/>
</dbReference>
<keyword evidence="3" id="KW-0503">Monooxygenase</keyword>
<dbReference type="EMBL" id="FBWG01000028">
    <property type="protein sequence ID" value="CUX43082.1"/>
    <property type="molecule type" value="Genomic_DNA"/>
</dbReference>
<dbReference type="Gene3D" id="3.90.79.10">
    <property type="entry name" value="Nucleoside Triphosphate Pyrophosphohydrolase"/>
    <property type="match status" value="1"/>
</dbReference>
<dbReference type="GO" id="GO:0010181">
    <property type="term" value="F:FMN binding"/>
    <property type="evidence" value="ECO:0007669"/>
    <property type="project" value="InterPro"/>
</dbReference>
<dbReference type="RefSeq" id="WP_080819562.1">
    <property type="nucleotide sequence ID" value="NZ_LT009749.1"/>
</dbReference>
<feature type="domain" description="Flavin reductase like" evidence="2">
    <location>
        <begin position="15"/>
        <end position="158"/>
    </location>
</feature>